<dbReference type="GO" id="GO:0061504">
    <property type="term" value="P:cyclic threonylcarbamoyladenosine biosynthetic process"/>
    <property type="evidence" value="ECO:0007669"/>
    <property type="project" value="TreeGrafter"/>
</dbReference>
<dbReference type="AlphaFoldDB" id="A0A0H3AAG6"/>
<dbReference type="RefSeq" id="WP_011792788.1">
    <property type="nucleotide sequence ID" value="NC_008751.1"/>
</dbReference>
<dbReference type="Gene3D" id="3.40.50.720">
    <property type="entry name" value="NAD(P)-binding Rossmann-like Domain"/>
    <property type="match status" value="1"/>
</dbReference>
<proteinExistence type="predicted"/>
<dbReference type="Pfam" id="PF00899">
    <property type="entry name" value="ThiF"/>
    <property type="match status" value="1"/>
</dbReference>
<dbReference type="HOGENOM" id="CLU_013325_10_4_7"/>
<feature type="domain" description="THIF-type NAD/FAD binding fold" evidence="1">
    <location>
        <begin position="62"/>
        <end position="274"/>
    </location>
</feature>
<dbReference type="GO" id="GO:0061503">
    <property type="term" value="F:tRNA threonylcarbamoyladenosine dehydratase"/>
    <property type="evidence" value="ECO:0007669"/>
    <property type="project" value="TreeGrafter"/>
</dbReference>
<dbReference type="PANTHER" id="PTHR43267">
    <property type="entry name" value="TRNA THREONYLCARBAMOYLADENOSINE DEHYDRATASE"/>
    <property type="match status" value="1"/>
</dbReference>
<dbReference type="InterPro" id="IPR045886">
    <property type="entry name" value="ThiF/MoeB/HesA"/>
</dbReference>
<dbReference type="GO" id="GO:0008641">
    <property type="term" value="F:ubiquitin-like modifier activating enzyme activity"/>
    <property type="evidence" value="ECO:0007669"/>
    <property type="project" value="InterPro"/>
</dbReference>
<dbReference type="InterPro" id="IPR035985">
    <property type="entry name" value="Ubiquitin-activating_enz"/>
</dbReference>
<evidence type="ECO:0000313" key="2">
    <source>
        <dbReference type="EMBL" id="ABM29332.1"/>
    </source>
</evidence>
<evidence type="ECO:0000313" key="3">
    <source>
        <dbReference type="Proteomes" id="UP000009173"/>
    </source>
</evidence>
<accession>A0A0H3AAG6</accession>
<sequence length="279" mass="29011">MDDASLRSAILEAAQRHPRSDGDDVLSVPGHVLAALADGSGRHLRLVESMACTAGVWPERYLRNTRLLSCAEQVRLLGARVLLVGLGGLGGHVLDMLLRMGVGTIVGCDGDVFEESNLNRQLLSGVDRVGMPKAEAARLHAQAVNPAVIFEPVCTFLRGVDMHRHAKGADVVVDALGGLDDRMALRDAARAAGVPLVTAGVAGLSGWVATVAPEGTAPADLFGQGRAAEDVLGNFAPTVGLAASLQCVQVMQVLTGRSAPAGMLLFDLSDQTFVSLPLA</sequence>
<dbReference type="InterPro" id="IPR000594">
    <property type="entry name" value="ThiF_NAD_FAD-bd"/>
</dbReference>
<dbReference type="KEGG" id="dvl:Dvul_2316"/>
<dbReference type="PANTHER" id="PTHR43267:SF1">
    <property type="entry name" value="TRNA THREONYLCARBAMOYLADENOSINE DEHYDRATASE"/>
    <property type="match status" value="1"/>
</dbReference>
<evidence type="ECO:0000259" key="1">
    <source>
        <dbReference type="Pfam" id="PF00899"/>
    </source>
</evidence>
<reference evidence="3" key="1">
    <citation type="journal article" date="2009" name="Environ. Microbiol.">
        <title>Contribution of mobile genetic elements to Desulfovibrio vulgaris genome plasticity.</title>
        <authorList>
            <person name="Walker C.B."/>
            <person name="Stolyar S."/>
            <person name="Chivian D."/>
            <person name="Pinel N."/>
            <person name="Gabster J.A."/>
            <person name="Dehal P.S."/>
            <person name="He Z."/>
            <person name="Yang Z.K."/>
            <person name="Yen H.C."/>
            <person name="Zhou J."/>
            <person name="Wall J.D."/>
            <person name="Hazen T.C."/>
            <person name="Arkin A.P."/>
            <person name="Stahl D.A."/>
        </authorList>
    </citation>
    <scope>NUCLEOTIDE SEQUENCE [LARGE SCALE GENOMIC DNA]</scope>
    <source>
        <strain evidence="3">DP4</strain>
    </source>
</reference>
<dbReference type="SUPFAM" id="SSF69572">
    <property type="entry name" value="Activating enzymes of the ubiquitin-like proteins"/>
    <property type="match status" value="1"/>
</dbReference>
<dbReference type="Proteomes" id="UP000009173">
    <property type="component" value="Chromosome"/>
</dbReference>
<gene>
    <name evidence="2" type="ordered locus">Dvul_2316</name>
</gene>
<dbReference type="EMBL" id="CP000527">
    <property type="protein sequence ID" value="ABM29332.1"/>
    <property type="molecule type" value="Genomic_DNA"/>
</dbReference>
<protein>
    <submittedName>
        <fullName evidence="2">UBA/THIF-type NAD/FAD binding protein</fullName>
    </submittedName>
</protein>
<name>A0A0H3AAG6_NITV4</name>
<organism evidence="2 3">
    <name type="scientific">Nitratidesulfovibrio vulgaris (strain DP4)</name>
    <name type="common">Desulfovibrio vulgaris</name>
    <dbReference type="NCBI Taxonomy" id="391774"/>
    <lineage>
        <taxon>Bacteria</taxon>
        <taxon>Pseudomonadati</taxon>
        <taxon>Thermodesulfobacteriota</taxon>
        <taxon>Desulfovibrionia</taxon>
        <taxon>Desulfovibrionales</taxon>
        <taxon>Desulfovibrionaceae</taxon>
        <taxon>Nitratidesulfovibrio</taxon>
    </lineage>
</organism>
<dbReference type="CDD" id="cd00757">
    <property type="entry name" value="ThiF_MoeB_HesA_family"/>
    <property type="match status" value="1"/>
</dbReference>